<feature type="domain" description="Reverse transcriptase" evidence="3">
    <location>
        <begin position="139"/>
        <end position="414"/>
    </location>
</feature>
<accession>A0ABN7LY11</accession>
<dbReference type="EMBL" id="CAJNBJ010000017">
    <property type="protein sequence ID" value="CAE6772038.1"/>
    <property type="molecule type" value="Genomic_DNA"/>
</dbReference>
<comment type="caution">
    <text evidence="4">The sequence shown here is derived from an EMBL/GenBank/DDBJ whole genome shotgun (WGS) entry which is preliminary data.</text>
</comment>
<dbReference type="InterPro" id="IPR000477">
    <property type="entry name" value="RT_dom"/>
</dbReference>
<dbReference type="InterPro" id="IPR013597">
    <property type="entry name" value="Mat_intron_G2"/>
</dbReference>
<organism evidence="4 5">
    <name type="scientific">Nitrospira defluvii</name>
    <dbReference type="NCBI Taxonomy" id="330214"/>
    <lineage>
        <taxon>Bacteria</taxon>
        <taxon>Pseudomonadati</taxon>
        <taxon>Nitrospirota</taxon>
        <taxon>Nitrospiria</taxon>
        <taxon>Nitrospirales</taxon>
        <taxon>Nitrospiraceae</taxon>
        <taxon>Nitrospira</taxon>
    </lineage>
</organism>
<dbReference type="InterPro" id="IPR043502">
    <property type="entry name" value="DNA/RNA_pol_sf"/>
</dbReference>
<evidence type="ECO:0000256" key="1">
    <source>
        <dbReference type="ARBA" id="ARBA00034120"/>
    </source>
</evidence>
<feature type="region of interest" description="Disordered" evidence="2">
    <location>
        <begin position="1"/>
        <end position="56"/>
    </location>
</feature>
<dbReference type="PANTHER" id="PTHR34047">
    <property type="entry name" value="NUCLEAR INTRON MATURASE 1, MITOCHONDRIAL-RELATED"/>
    <property type="match status" value="1"/>
</dbReference>
<proteinExistence type="inferred from homology"/>
<dbReference type="Pfam" id="PF08388">
    <property type="entry name" value="GIIM"/>
    <property type="match status" value="1"/>
</dbReference>
<sequence length="563" mass="65148">MGTYWHSPLTDKGYPRRPGTKVNGDGVSVVVRGRENRPHGEGGQVSDTRLKPEERSVDSDLHTDTVWLLGVQRTLYQWSQQHPGEAYRELWNWITDIRSLRCAWDRVARNKGQRTPGIDGMTVGRIRQQQGEGAYLGALHRALRRGVYWPSPCRRKLIPKPGKPGQFRPLGIPTVTDRVVQAAIKQFLEPILEARFWHVSYGFRPGRGCHGALEHIRMATRPRKTSTVDGKRHDTPYQWVVEGDIKGCFDHIDHHLLMNRVRQHCADRRVNRLLVQFLKAGALSEEQFLRTDAGTTQGGIISPLLANIALSVIEERYERWVNHQTKRRARRSCDGITAAMEARSSDRRAGRPVYFPVRYADDFIVLVSGAAEDAAAEREELATVLQQSMGLTLSPEKTRITPLTDGFEFLGHRVRMRWDTRYGWTPRIEVPKEKVADLRYKVKQLTGRATTPLPLIELLQKLNPILRGWAHFYRHCTGAKDILSNLDWYVGDRLWRWMCKKYPKAHVRTLLRHRRPSRIRRTRRVWQEDGCEQFQMSLLKVERYKRGWMQHPDFTTFAGEPDA</sequence>
<name>A0ABN7LY11_9BACT</name>
<dbReference type="InterPro" id="IPR051083">
    <property type="entry name" value="GrpII_Intron_Splice-Mob/Def"/>
</dbReference>
<gene>
    <name evidence="4" type="primary">ltrA</name>
    <name evidence="4" type="ORF">NSPZN2_40334</name>
</gene>
<dbReference type="Pfam" id="PF00078">
    <property type="entry name" value="RVT_1"/>
    <property type="match status" value="1"/>
</dbReference>
<comment type="similarity">
    <text evidence="1">Belongs to the bacterial reverse transcriptase family.</text>
</comment>
<protein>
    <submittedName>
        <fullName evidence="4">Group II intron-encoded protein LtrA</fullName>
    </submittedName>
</protein>
<evidence type="ECO:0000256" key="2">
    <source>
        <dbReference type="SAM" id="MobiDB-lite"/>
    </source>
</evidence>
<dbReference type="Proteomes" id="UP000675880">
    <property type="component" value="Unassembled WGS sequence"/>
</dbReference>
<keyword evidence="5" id="KW-1185">Reference proteome</keyword>
<dbReference type="PANTHER" id="PTHR34047:SF8">
    <property type="entry name" value="PROTEIN YKFC"/>
    <property type="match status" value="1"/>
</dbReference>
<dbReference type="NCBIfam" id="TIGR04416">
    <property type="entry name" value="group_II_RT_mat"/>
    <property type="match status" value="1"/>
</dbReference>
<dbReference type="CDD" id="cd01651">
    <property type="entry name" value="RT_G2_intron"/>
    <property type="match status" value="1"/>
</dbReference>
<reference evidence="4 5" key="1">
    <citation type="submission" date="2021-02" db="EMBL/GenBank/DDBJ databases">
        <authorList>
            <person name="Han P."/>
        </authorList>
    </citation>
    <scope>NUCLEOTIDE SEQUENCE [LARGE SCALE GENOMIC DNA]</scope>
    <source>
        <strain evidence="4">Candidatus Nitrospira sp. ZN2</strain>
    </source>
</reference>
<evidence type="ECO:0000313" key="4">
    <source>
        <dbReference type="EMBL" id="CAE6772038.1"/>
    </source>
</evidence>
<evidence type="ECO:0000259" key="3">
    <source>
        <dbReference type="PROSITE" id="PS50878"/>
    </source>
</evidence>
<dbReference type="InterPro" id="IPR030931">
    <property type="entry name" value="Group_II_RT_mat"/>
</dbReference>
<evidence type="ECO:0000313" key="5">
    <source>
        <dbReference type="Proteomes" id="UP000675880"/>
    </source>
</evidence>
<dbReference type="PROSITE" id="PS50878">
    <property type="entry name" value="RT_POL"/>
    <property type="match status" value="1"/>
</dbReference>
<dbReference type="SUPFAM" id="SSF56672">
    <property type="entry name" value="DNA/RNA polymerases"/>
    <property type="match status" value="1"/>
</dbReference>